<feature type="compositionally biased region" description="Low complexity" evidence="1">
    <location>
        <begin position="277"/>
        <end position="286"/>
    </location>
</feature>
<gene>
    <name evidence="2" type="ORF">CRE_01203</name>
</gene>
<dbReference type="eggNOG" id="ENOG502TE2W">
    <property type="taxonomic scope" value="Eukaryota"/>
</dbReference>
<reference evidence="2" key="1">
    <citation type="submission" date="2007-07" db="EMBL/GenBank/DDBJ databases">
        <title>PCAP assembly of the Caenorhabditis remanei genome.</title>
        <authorList>
            <consortium name="The Caenorhabditis remanei Sequencing Consortium"/>
            <person name="Wilson R.K."/>
        </authorList>
    </citation>
    <scope>NUCLEOTIDE SEQUENCE [LARGE SCALE GENOMIC DNA]</scope>
    <source>
        <strain evidence="2">PB4641</strain>
    </source>
</reference>
<evidence type="ECO:0000313" key="2">
    <source>
        <dbReference type="EMBL" id="EFO86445.1"/>
    </source>
</evidence>
<feature type="compositionally biased region" description="Low complexity" evidence="1">
    <location>
        <begin position="238"/>
        <end position="264"/>
    </location>
</feature>
<sequence>MPTSDSFHKINLKATKNASEMEIRGSGKQVCSAINLSTERTLLHVTDIVILVVQWFPIQLLSMLLIFCAKRKQNRPVTGTTSQTKLAQTNGESPKTDGTPVTPGKTETPNKEEDDDEEVKFNINIKKQEEKRDEFDDDEENPLAKINVKAKKNAGKKGGAGKNPGQAKNAEKAKVKTKEEIVGSERPFLAPNEKQYGVSCYQFEPSQSQEPAPPPVPKKVAQQKSFDGNRGAGNQTRTVVTAPTAPSAPTAPTQPSATTGPAQTKSILPSVLPTIETNTKSTISLTTKKKPKASEQERTSNEALEKTQKGEGEKI</sequence>
<feature type="compositionally biased region" description="Basic and acidic residues" evidence="1">
    <location>
        <begin position="169"/>
        <end position="183"/>
    </location>
</feature>
<dbReference type="HOGENOM" id="CLU_970540_0_0_1"/>
<evidence type="ECO:0000256" key="1">
    <source>
        <dbReference type="SAM" id="MobiDB-lite"/>
    </source>
</evidence>
<dbReference type="OrthoDB" id="5891737at2759"/>
<dbReference type="OMA" id="QYGVSCY"/>
<dbReference type="PANTHER" id="PTHR38616:SF3">
    <property type="entry name" value="PROTEIN CBG03925"/>
    <property type="match status" value="1"/>
</dbReference>
<organism evidence="3">
    <name type="scientific">Caenorhabditis remanei</name>
    <name type="common">Caenorhabditis vulgaris</name>
    <dbReference type="NCBI Taxonomy" id="31234"/>
    <lineage>
        <taxon>Eukaryota</taxon>
        <taxon>Metazoa</taxon>
        <taxon>Ecdysozoa</taxon>
        <taxon>Nematoda</taxon>
        <taxon>Chromadorea</taxon>
        <taxon>Rhabditida</taxon>
        <taxon>Rhabditina</taxon>
        <taxon>Rhabditomorpha</taxon>
        <taxon>Rhabditoidea</taxon>
        <taxon>Rhabditidae</taxon>
        <taxon>Peloderinae</taxon>
        <taxon>Caenorhabditis</taxon>
    </lineage>
</organism>
<protein>
    <submittedName>
        <fullName evidence="2">Uncharacterized protein</fullName>
    </submittedName>
</protein>
<feature type="compositionally biased region" description="Basic and acidic residues" evidence="1">
    <location>
        <begin position="292"/>
        <end position="315"/>
    </location>
</feature>
<dbReference type="Proteomes" id="UP000008281">
    <property type="component" value="Unassembled WGS sequence"/>
</dbReference>
<accession>E3N4N9</accession>
<dbReference type="STRING" id="31234.E3N4N9"/>
<evidence type="ECO:0000313" key="3">
    <source>
        <dbReference type="Proteomes" id="UP000008281"/>
    </source>
</evidence>
<feature type="compositionally biased region" description="Polar residues" evidence="1">
    <location>
        <begin position="76"/>
        <end position="93"/>
    </location>
</feature>
<proteinExistence type="predicted"/>
<feature type="region of interest" description="Disordered" evidence="1">
    <location>
        <begin position="76"/>
        <end position="315"/>
    </location>
</feature>
<dbReference type="InterPro" id="IPR039962">
    <property type="entry name" value="ZC21.8"/>
</dbReference>
<dbReference type="EMBL" id="DS268527">
    <property type="protein sequence ID" value="EFO86445.1"/>
    <property type="molecule type" value="Genomic_DNA"/>
</dbReference>
<dbReference type="PANTHER" id="PTHR38616">
    <property type="entry name" value="PROTEIN CBG03925"/>
    <property type="match status" value="1"/>
</dbReference>
<dbReference type="AlphaFoldDB" id="E3N4N9"/>
<dbReference type="InParanoid" id="E3N4N9"/>
<name>E3N4N9_CAERE</name>
<keyword evidence="3" id="KW-1185">Reference proteome</keyword>